<feature type="transmembrane region" description="Helical" evidence="3">
    <location>
        <begin position="49"/>
        <end position="69"/>
    </location>
</feature>
<dbReference type="RefSeq" id="XP_045268607.1">
    <property type="nucleotide sequence ID" value="XM_045412601.1"/>
</dbReference>
<proteinExistence type="inferred from homology"/>
<evidence type="ECO:0000256" key="1">
    <source>
        <dbReference type="ARBA" id="ARBA00004685"/>
    </source>
</evidence>
<evidence type="ECO:0000256" key="3">
    <source>
        <dbReference type="SAM" id="Phobius"/>
    </source>
</evidence>
<dbReference type="Proteomes" id="UP000613401">
    <property type="component" value="Unassembled WGS sequence"/>
</dbReference>
<organism evidence="4 5">
    <name type="scientific">Colletotrichum gloeosporioides</name>
    <name type="common">Anthracnose fungus</name>
    <name type="synonym">Glomerella cingulata</name>
    <dbReference type="NCBI Taxonomy" id="474922"/>
    <lineage>
        <taxon>Eukaryota</taxon>
        <taxon>Fungi</taxon>
        <taxon>Dikarya</taxon>
        <taxon>Ascomycota</taxon>
        <taxon>Pezizomycotina</taxon>
        <taxon>Sordariomycetes</taxon>
        <taxon>Hypocreomycetidae</taxon>
        <taxon>Glomerellales</taxon>
        <taxon>Glomerellaceae</taxon>
        <taxon>Colletotrichum</taxon>
        <taxon>Colletotrichum gloeosporioides species complex</taxon>
    </lineage>
</organism>
<dbReference type="EMBL" id="WVTB01000016">
    <property type="protein sequence ID" value="KAF3809448.1"/>
    <property type="molecule type" value="Genomic_DNA"/>
</dbReference>
<dbReference type="PANTHER" id="PTHR33365">
    <property type="entry name" value="YALI0B05434P"/>
    <property type="match status" value="1"/>
</dbReference>
<name>A0A8H4FP60_COLGL</name>
<accession>A0A8H4FP60</accession>
<sequence>MWPKSLLAKQSVAYETIKDIEADEVGDNSSIAPRTPYYWAWTRRLRDPVVLALVCQSLIIVVLCTRLIISKDLDDLECARQLSPYSPYIESGDMEFVEYTEQNHLMQPSPYRGKPTREVEEAWIRLWRVPPIRFPEDKLAALNKAPPEKYERVPKELGGGVKGFLNVFHQLHCLVNKALFVTSKQARADNILQNLVRQYTYRNDYDYSNVTAFRAPEELVRGHIDHCIETIRKSLMCTADVTPVVFEKDPSRASGSKSDFNLWRKCRDFDRIQDWTIMNRGV</sequence>
<comment type="pathway">
    <text evidence="1">Mycotoxin biosynthesis.</text>
</comment>
<keyword evidence="3" id="KW-1133">Transmembrane helix</keyword>
<reference evidence="4" key="1">
    <citation type="journal article" date="2020" name="Phytopathology">
        <title>Genome sequence and comparative analysis of Colletotrichum gloeosporioides isolated from Liriodendron leaves.</title>
        <authorList>
            <person name="Fu F.F."/>
            <person name="Hao Z."/>
            <person name="Wang P."/>
            <person name="Lu Y."/>
            <person name="Xue L.J."/>
            <person name="Wei G."/>
            <person name="Tian Y."/>
            <person name="Baishi H."/>
            <person name="Xu H."/>
            <person name="Shi J."/>
            <person name="Cheng T."/>
            <person name="Wang G."/>
            <person name="Yi Y."/>
            <person name="Chen J."/>
        </authorList>
    </citation>
    <scope>NUCLEOTIDE SEQUENCE</scope>
    <source>
        <strain evidence="4">Lc1</strain>
    </source>
</reference>
<comment type="similarity">
    <text evidence="2">Belongs to the ustYa family.</text>
</comment>
<dbReference type="AlphaFoldDB" id="A0A8H4FP60"/>
<keyword evidence="3" id="KW-0472">Membrane</keyword>
<dbReference type="InterPro" id="IPR021765">
    <property type="entry name" value="UstYa-like"/>
</dbReference>
<evidence type="ECO:0000313" key="4">
    <source>
        <dbReference type="EMBL" id="KAF3809448.1"/>
    </source>
</evidence>
<protein>
    <submittedName>
        <fullName evidence="4">Cyclochlorotine biosynthesis protein O</fullName>
    </submittedName>
</protein>
<evidence type="ECO:0000256" key="2">
    <source>
        <dbReference type="ARBA" id="ARBA00035112"/>
    </source>
</evidence>
<dbReference type="GeneID" id="69019847"/>
<reference evidence="4" key="2">
    <citation type="submission" date="2020-03" db="EMBL/GenBank/DDBJ databases">
        <authorList>
            <person name="Fu F.-F."/>
            <person name="Chen J."/>
        </authorList>
    </citation>
    <scope>NUCLEOTIDE SEQUENCE</scope>
    <source>
        <strain evidence="4">Lc1</strain>
    </source>
</reference>
<keyword evidence="3" id="KW-0812">Transmembrane</keyword>
<evidence type="ECO:0000313" key="5">
    <source>
        <dbReference type="Proteomes" id="UP000613401"/>
    </source>
</evidence>
<keyword evidence="5" id="KW-1185">Reference proteome</keyword>
<comment type="caution">
    <text evidence="4">The sequence shown here is derived from an EMBL/GenBank/DDBJ whole genome shotgun (WGS) entry which is preliminary data.</text>
</comment>
<gene>
    <name evidence="4" type="ORF">GCG54_00012729</name>
</gene>
<dbReference type="Pfam" id="PF11807">
    <property type="entry name" value="UstYa"/>
    <property type="match status" value="1"/>
</dbReference>
<dbReference type="PANTHER" id="PTHR33365:SF4">
    <property type="entry name" value="CYCLOCHLOROTINE BIOSYNTHESIS PROTEIN O"/>
    <property type="match status" value="1"/>
</dbReference>
<dbReference type="GO" id="GO:0043386">
    <property type="term" value="P:mycotoxin biosynthetic process"/>
    <property type="evidence" value="ECO:0007669"/>
    <property type="project" value="InterPro"/>
</dbReference>